<dbReference type="AlphaFoldDB" id="A0AAN8NIM1"/>
<comment type="caution">
    <text evidence="1">The sequence shown here is derived from an EMBL/GenBank/DDBJ whole genome shotgun (WGS) entry which is preliminary data.</text>
</comment>
<organism evidence="1 2">
    <name type="scientific">Arthrobotrys conoides</name>
    <dbReference type="NCBI Taxonomy" id="74498"/>
    <lineage>
        <taxon>Eukaryota</taxon>
        <taxon>Fungi</taxon>
        <taxon>Dikarya</taxon>
        <taxon>Ascomycota</taxon>
        <taxon>Pezizomycotina</taxon>
        <taxon>Orbiliomycetes</taxon>
        <taxon>Orbiliales</taxon>
        <taxon>Orbiliaceae</taxon>
        <taxon>Arthrobotrys</taxon>
    </lineage>
</organism>
<evidence type="ECO:0000313" key="1">
    <source>
        <dbReference type="EMBL" id="KAK6513667.1"/>
    </source>
</evidence>
<proteinExistence type="predicted"/>
<sequence>MQSEYFLNNPVHYTGYSSQYDINYETCSSDVAYSSSPEWLHEASCTYPAQYYDMSSSRRGETYDEICEYYCIEPGCGIIHGITLQDYTAGKLSKTDVHRLIQINTGFRCPAHEPTLTRSNVLVQWEIPPGTPFSESVQLSRDTKTPILCPEKGCNLQFKTRSEFKRHLAGIFRPFFCLRGNCCIDGVPCRKGFGRIEEVINHLRNENGQHHDAVRYRPVEGWDFRRKTQEEIQEVLDRIEVIPSEELYSWYGLSRY</sequence>
<dbReference type="Proteomes" id="UP001307849">
    <property type="component" value="Unassembled WGS sequence"/>
</dbReference>
<gene>
    <name evidence="1" type="ORF">TWF506_008106</name>
</gene>
<name>A0AAN8NIM1_9PEZI</name>
<accession>A0AAN8NIM1</accession>
<reference evidence="1 2" key="1">
    <citation type="submission" date="2019-10" db="EMBL/GenBank/DDBJ databases">
        <authorList>
            <person name="Palmer J.M."/>
        </authorList>
    </citation>
    <scope>NUCLEOTIDE SEQUENCE [LARGE SCALE GENOMIC DNA]</scope>
    <source>
        <strain evidence="1 2">TWF506</strain>
    </source>
</reference>
<keyword evidence="2" id="KW-1185">Reference proteome</keyword>
<protein>
    <submittedName>
        <fullName evidence="1">Uncharacterized protein</fullName>
    </submittedName>
</protein>
<evidence type="ECO:0000313" key="2">
    <source>
        <dbReference type="Proteomes" id="UP001307849"/>
    </source>
</evidence>
<dbReference type="EMBL" id="JAVHJM010000005">
    <property type="protein sequence ID" value="KAK6513667.1"/>
    <property type="molecule type" value="Genomic_DNA"/>
</dbReference>